<dbReference type="PATRIC" id="fig|245018.3.peg.1821"/>
<dbReference type="EMBL" id="FP929061">
    <property type="protein sequence ID" value="CBL38462.1"/>
    <property type="molecule type" value="Genomic_DNA"/>
</dbReference>
<evidence type="ECO:0000313" key="1">
    <source>
        <dbReference type="EMBL" id="CBL38462.1"/>
    </source>
</evidence>
<organism evidence="1 2">
    <name type="scientific">Anaerostipes hadrus</name>
    <dbReference type="NCBI Taxonomy" id="649756"/>
    <lineage>
        <taxon>Bacteria</taxon>
        <taxon>Bacillati</taxon>
        <taxon>Bacillota</taxon>
        <taxon>Clostridia</taxon>
        <taxon>Lachnospirales</taxon>
        <taxon>Lachnospiraceae</taxon>
        <taxon>Anaerostipes</taxon>
    </lineage>
</organism>
<sequence>MERIYEDANDQHIVGTFIYVKTGKAYSDTDCKVGVTAEMLKDLYYKGVVIVDNKKEYKPVAMNEASGTVTLTYVTADTTPTTAKLATVQSVAAEE</sequence>
<gene>
    <name evidence="1" type="ORF">CL2_15210</name>
</gene>
<dbReference type="KEGG" id="bprl:CL2_15210"/>
<evidence type="ECO:0000313" key="2">
    <source>
        <dbReference type="Proteomes" id="UP000008960"/>
    </source>
</evidence>
<reference evidence="1 2" key="2">
    <citation type="submission" date="2010-03" db="EMBL/GenBank/DDBJ databases">
        <authorList>
            <person name="Pajon A."/>
        </authorList>
    </citation>
    <scope>NUCLEOTIDE SEQUENCE [LARGE SCALE GENOMIC DNA]</scope>
    <source>
        <strain evidence="1 2">SSC/2</strain>
    </source>
</reference>
<dbReference type="AlphaFoldDB" id="D4N0R7"/>
<name>D4N0R7_ANAHA</name>
<protein>
    <submittedName>
        <fullName evidence="1">Uncharacterized protein</fullName>
    </submittedName>
</protein>
<dbReference type="RefSeq" id="WP_015530490.1">
    <property type="nucleotide sequence ID" value="NC_021016.1"/>
</dbReference>
<reference evidence="1 2" key="1">
    <citation type="submission" date="2010-03" db="EMBL/GenBank/DDBJ databases">
        <title>The genome sequence of Clostridiales sp. SSC/2.</title>
        <authorList>
            <consortium name="metaHIT consortium -- http://www.metahit.eu/"/>
            <person name="Pajon A."/>
            <person name="Turner K."/>
            <person name="Parkhill J."/>
            <person name="Duncan S."/>
            <person name="Flint H."/>
        </authorList>
    </citation>
    <scope>NUCLEOTIDE SEQUENCE [LARGE SCALE GENOMIC DNA]</scope>
    <source>
        <strain evidence="1 2">SSC/2</strain>
    </source>
</reference>
<proteinExistence type="predicted"/>
<dbReference type="Proteomes" id="UP000008960">
    <property type="component" value="Chromosome"/>
</dbReference>
<accession>D4N0R7</accession>